<feature type="region of interest" description="Disordered" evidence="1">
    <location>
        <begin position="39"/>
        <end position="88"/>
    </location>
</feature>
<evidence type="ECO:0000313" key="2">
    <source>
        <dbReference type="Proteomes" id="UP000095283"/>
    </source>
</evidence>
<evidence type="ECO:0000256" key="1">
    <source>
        <dbReference type="SAM" id="MobiDB-lite"/>
    </source>
</evidence>
<feature type="compositionally biased region" description="Polar residues" evidence="1">
    <location>
        <begin position="39"/>
        <end position="51"/>
    </location>
</feature>
<keyword evidence="2" id="KW-1185">Reference proteome</keyword>
<organism evidence="2 3">
    <name type="scientific">Heterorhabditis bacteriophora</name>
    <name type="common">Entomopathogenic nematode worm</name>
    <dbReference type="NCBI Taxonomy" id="37862"/>
    <lineage>
        <taxon>Eukaryota</taxon>
        <taxon>Metazoa</taxon>
        <taxon>Ecdysozoa</taxon>
        <taxon>Nematoda</taxon>
        <taxon>Chromadorea</taxon>
        <taxon>Rhabditida</taxon>
        <taxon>Rhabditina</taxon>
        <taxon>Rhabditomorpha</taxon>
        <taxon>Strongyloidea</taxon>
        <taxon>Heterorhabditidae</taxon>
        <taxon>Heterorhabditis</taxon>
    </lineage>
</organism>
<accession>A0A1I7XDM8</accession>
<dbReference type="WBParaSite" id="Hba_15810">
    <property type="protein sequence ID" value="Hba_15810"/>
    <property type="gene ID" value="Hba_15810"/>
</dbReference>
<name>A0A1I7XDM8_HETBA</name>
<protein>
    <submittedName>
        <fullName evidence="3">Uncharacterized protein</fullName>
    </submittedName>
</protein>
<proteinExistence type="predicted"/>
<feature type="compositionally biased region" description="Polar residues" evidence="1">
    <location>
        <begin position="77"/>
        <end position="88"/>
    </location>
</feature>
<reference evidence="3" key="1">
    <citation type="submission" date="2016-11" db="UniProtKB">
        <authorList>
            <consortium name="WormBaseParasite"/>
        </authorList>
    </citation>
    <scope>IDENTIFICATION</scope>
</reference>
<dbReference type="Proteomes" id="UP000095283">
    <property type="component" value="Unplaced"/>
</dbReference>
<evidence type="ECO:0000313" key="3">
    <source>
        <dbReference type="WBParaSite" id="Hba_15810"/>
    </source>
</evidence>
<sequence>MFLCDLSGIIKLACTKILLYMWNNVFILSAHPNISFDTSWDQLDTNDDSQQSTIEWTEESESPTPSPPVTPAEGHKTASSPRRTIKSVLSEQTVIQESPIYKGSGNEADDINLL</sequence>
<dbReference type="AlphaFoldDB" id="A0A1I7XDM8"/>